<reference evidence="7 8" key="1">
    <citation type="journal article" date="2019" name="Int. J. Syst. Evol. Microbiol.">
        <title>The Global Catalogue of Microorganisms (GCM) 10K type strain sequencing project: providing services to taxonomists for standard genome sequencing and annotation.</title>
        <authorList>
            <consortium name="The Broad Institute Genomics Platform"/>
            <consortium name="The Broad Institute Genome Sequencing Center for Infectious Disease"/>
            <person name="Wu L."/>
            <person name="Ma J."/>
        </authorList>
    </citation>
    <scope>NUCLEOTIDE SEQUENCE [LARGE SCALE GENOMIC DNA]</scope>
    <source>
        <strain evidence="7 8">CGMCC 1.10390</strain>
    </source>
</reference>
<feature type="transmembrane region" description="Helical" evidence="5">
    <location>
        <begin position="55"/>
        <end position="75"/>
    </location>
</feature>
<sequence>MATQHSHARRAGNTDTLGARIVAYFIDSIIASVIGGGLALVGLFAGGIIGSVSEGLGALVMFLFFALAFVGAAGYKIYFEANGGQPFGKQMMDIRVVMDDGRECTWGASIIRNLLLGFEGGLIAVIVILVTDDSQRIGDLLGSTVVVKA</sequence>
<dbReference type="PANTHER" id="PTHR38480:SF1">
    <property type="entry name" value="SLR0254 PROTEIN"/>
    <property type="match status" value="1"/>
</dbReference>
<evidence type="ECO:0000313" key="7">
    <source>
        <dbReference type="EMBL" id="MFD1646552.1"/>
    </source>
</evidence>
<evidence type="ECO:0000256" key="5">
    <source>
        <dbReference type="SAM" id="Phobius"/>
    </source>
</evidence>
<keyword evidence="3 5" id="KW-1133">Transmembrane helix</keyword>
<dbReference type="InterPro" id="IPR010432">
    <property type="entry name" value="RDD"/>
</dbReference>
<dbReference type="GO" id="GO:0016020">
    <property type="term" value="C:membrane"/>
    <property type="evidence" value="ECO:0007669"/>
    <property type="project" value="UniProtKB-SubCell"/>
</dbReference>
<evidence type="ECO:0000256" key="1">
    <source>
        <dbReference type="ARBA" id="ARBA00004141"/>
    </source>
</evidence>
<dbReference type="RefSeq" id="WP_256401362.1">
    <property type="nucleotide sequence ID" value="NZ_JANHJR010000003.1"/>
</dbReference>
<protein>
    <submittedName>
        <fullName evidence="7">RDD family protein</fullName>
    </submittedName>
</protein>
<accession>A0ABD6DK37</accession>
<feature type="transmembrane region" description="Helical" evidence="5">
    <location>
        <begin position="21"/>
        <end position="49"/>
    </location>
</feature>
<dbReference type="EMBL" id="JBHUDO010000003">
    <property type="protein sequence ID" value="MFD1646552.1"/>
    <property type="molecule type" value="Genomic_DNA"/>
</dbReference>
<evidence type="ECO:0000259" key="6">
    <source>
        <dbReference type="Pfam" id="PF06271"/>
    </source>
</evidence>
<comment type="subcellular location">
    <subcellularLocation>
        <location evidence="1">Membrane</location>
        <topology evidence="1">Multi-pass membrane protein</topology>
    </subcellularLocation>
</comment>
<dbReference type="Pfam" id="PF06271">
    <property type="entry name" value="RDD"/>
    <property type="match status" value="1"/>
</dbReference>
<organism evidence="7 8">
    <name type="scientific">Haloarchaeobius litoreus</name>
    <dbReference type="NCBI Taxonomy" id="755306"/>
    <lineage>
        <taxon>Archaea</taxon>
        <taxon>Methanobacteriati</taxon>
        <taxon>Methanobacteriota</taxon>
        <taxon>Stenosarchaea group</taxon>
        <taxon>Halobacteria</taxon>
        <taxon>Halobacteriales</taxon>
        <taxon>Halorubellaceae</taxon>
        <taxon>Haloarchaeobius</taxon>
    </lineage>
</organism>
<evidence type="ECO:0000256" key="4">
    <source>
        <dbReference type="ARBA" id="ARBA00023136"/>
    </source>
</evidence>
<gene>
    <name evidence="7" type="ORF">ACFSBL_12755</name>
</gene>
<keyword evidence="4 5" id="KW-0472">Membrane</keyword>
<name>A0ABD6DK37_9EURY</name>
<evidence type="ECO:0000256" key="3">
    <source>
        <dbReference type="ARBA" id="ARBA00022989"/>
    </source>
</evidence>
<evidence type="ECO:0000313" key="8">
    <source>
        <dbReference type="Proteomes" id="UP001597034"/>
    </source>
</evidence>
<keyword evidence="8" id="KW-1185">Reference proteome</keyword>
<dbReference type="AlphaFoldDB" id="A0ABD6DK37"/>
<keyword evidence="2 5" id="KW-0812">Transmembrane</keyword>
<dbReference type="Proteomes" id="UP001597034">
    <property type="component" value="Unassembled WGS sequence"/>
</dbReference>
<evidence type="ECO:0000256" key="2">
    <source>
        <dbReference type="ARBA" id="ARBA00022692"/>
    </source>
</evidence>
<comment type="caution">
    <text evidence="7">The sequence shown here is derived from an EMBL/GenBank/DDBJ whole genome shotgun (WGS) entry which is preliminary data.</text>
</comment>
<feature type="domain" description="RDD" evidence="6">
    <location>
        <begin position="16"/>
        <end position="141"/>
    </location>
</feature>
<proteinExistence type="predicted"/>
<dbReference type="PANTHER" id="PTHR38480">
    <property type="entry name" value="SLR0254 PROTEIN"/>
    <property type="match status" value="1"/>
</dbReference>